<evidence type="ECO:0008006" key="5">
    <source>
        <dbReference type="Google" id="ProtNLM"/>
    </source>
</evidence>
<dbReference type="Gene3D" id="1.20.5.1700">
    <property type="match status" value="1"/>
</dbReference>
<dbReference type="Gene3D" id="3.30.250.20">
    <property type="entry name" value="L1 transposable element, C-terminal domain"/>
    <property type="match status" value="1"/>
</dbReference>
<reference evidence="3 4" key="1">
    <citation type="submission" date="2020-10" db="EMBL/GenBank/DDBJ databases">
        <title>Pygocentrus nattereri (red-bellied piranha) genome, fPygNat1, primary haplotype.</title>
        <authorList>
            <person name="Myers G."/>
            <person name="Meyer A."/>
            <person name="Karagic N."/>
            <person name="Pippel M."/>
            <person name="Winkler S."/>
            <person name="Tracey A."/>
            <person name="Wood J."/>
            <person name="Formenti G."/>
            <person name="Howe K."/>
            <person name="Fedrigo O."/>
            <person name="Jarvis E.D."/>
        </authorList>
    </citation>
    <scope>NUCLEOTIDE SEQUENCE [LARGE SCALE GENOMIC DNA]</scope>
</reference>
<name>A0AAR2M445_PYGNA</name>
<keyword evidence="1" id="KW-0175">Coiled coil</keyword>
<evidence type="ECO:0000313" key="3">
    <source>
        <dbReference type="Ensembl" id="ENSPNAP00000081852.1"/>
    </source>
</evidence>
<keyword evidence="4" id="KW-1185">Reference proteome</keyword>
<dbReference type="InterPro" id="IPR042566">
    <property type="entry name" value="L1_C"/>
</dbReference>
<dbReference type="Proteomes" id="UP001501920">
    <property type="component" value="Chromosome 3"/>
</dbReference>
<accession>A0AAR2M445</accession>
<sequence length="323" mass="36473">MERKLLFIDHSVASQINTRYKLCKIKYDGNTLAANTRSTRQRTPEDKDPQRKSSGMSEEVKAEILASIRGDISKIIREEIRGALSEDLDALKADIKAARAEIASNATTTRAEIPSMKTDTEDVKSGLSTWSDEVSTLQTTVTELQSELAKLRDKCEDMEERMGRRNIRIAGTDEWPNSASPNEVFKIIKEGLKMDRDVKVDRSHRTPTSKKPRDSPRVIIAKLHNDRDAADILRRARDHAPLYNGKRIAIFPDYTASVAKARAAFTDAQKALRGRGGVLFGLLYPARFKITYKEDSKEFRDPIKAMDYIKETILPTTDTETEI</sequence>
<dbReference type="GeneTree" id="ENSGT00940000171226"/>
<dbReference type="PANTHER" id="PTHR11505">
    <property type="entry name" value="L1 TRANSPOSABLE ELEMENT-RELATED"/>
    <property type="match status" value="1"/>
</dbReference>
<organism evidence="3 4">
    <name type="scientific">Pygocentrus nattereri</name>
    <name type="common">Red-bellied piranha</name>
    <dbReference type="NCBI Taxonomy" id="42514"/>
    <lineage>
        <taxon>Eukaryota</taxon>
        <taxon>Metazoa</taxon>
        <taxon>Chordata</taxon>
        <taxon>Craniata</taxon>
        <taxon>Vertebrata</taxon>
        <taxon>Euteleostomi</taxon>
        <taxon>Actinopterygii</taxon>
        <taxon>Neopterygii</taxon>
        <taxon>Teleostei</taxon>
        <taxon>Ostariophysi</taxon>
        <taxon>Characiformes</taxon>
        <taxon>Characoidei</taxon>
        <taxon>Pygocentrus</taxon>
    </lineage>
</organism>
<reference evidence="3" key="2">
    <citation type="submission" date="2025-08" db="UniProtKB">
        <authorList>
            <consortium name="Ensembl"/>
        </authorList>
    </citation>
    <scope>IDENTIFICATION</scope>
</reference>
<evidence type="ECO:0000256" key="1">
    <source>
        <dbReference type="SAM" id="Coils"/>
    </source>
</evidence>
<dbReference type="Ensembl" id="ENSPNAT00000072185.1">
    <property type="protein sequence ID" value="ENSPNAP00000081852.1"/>
    <property type="gene ID" value="ENSPNAG00000030415.1"/>
</dbReference>
<protein>
    <recommendedName>
        <fullName evidence="5">L1 transposable element RRM domain-containing protein</fullName>
    </recommendedName>
</protein>
<evidence type="ECO:0000256" key="2">
    <source>
        <dbReference type="SAM" id="MobiDB-lite"/>
    </source>
</evidence>
<proteinExistence type="predicted"/>
<dbReference type="InterPro" id="IPR004244">
    <property type="entry name" value="Transposase_22"/>
</dbReference>
<feature type="compositionally biased region" description="Basic and acidic residues" evidence="2">
    <location>
        <begin position="42"/>
        <end position="51"/>
    </location>
</feature>
<dbReference type="AlphaFoldDB" id="A0AAR2M445"/>
<gene>
    <name evidence="3" type="primary">ANXA2</name>
</gene>
<feature type="coiled-coil region" evidence="1">
    <location>
        <begin position="134"/>
        <end position="168"/>
    </location>
</feature>
<reference evidence="3" key="3">
    <citation type="submission" date="2025-09" db="UniProtKB">
        <authorList>
            <consortium name="Ensembl"/>
        </authorList>
    </citation>
    <scope>IDENTIFICATION</scope>
</reference>
<evidence type="ECO:0000313" key="4">
    <source>
        <dbReference type="Proteomes" id="UP001501920"/>
    </source>
</evidence>
<feature type="region of interest" description="Disordered" evidence="2">
    <location>
        <begin position="34"/>
        <end position="59"/>
    </location>
</feature>